<sequence>MADMLKADLDVLHRLSSDFAGHAQKIEQIRIEPTLVMPDSPIQDLGGRVAEAVGKAYGLMAGNFHQMSEATKAAVLTYDGVDQAFAEQLRKYLSGEQGR</sequence>
<accession>A0A3A4KJR8</accession>
<dbReference type="EMBL" id="QZFU01000016">
    <property type="protein sequence ID" value="RJO76904.1"/>
    <property type="molecule type" value="Genomic_DNA"/>
</dbReference>
<dbReference type="AlphaFoldDB" id="A0A3A4KJR8"/>
<dbReference type="RefSeq" id="WP_120039883.1">
    <property type="nucleotide sequence ID" value="NZ_QZFU01000016.1"/>
</dbReference>
<name>A0A3A4KJR8_9NOCA</name>
<dbReference type="Proteomes" id="UP000266677">
    <property type="component" value="Unassembled WGS sequence"/>
</dbReference>
<keyword evidence="2" id="KW-1185">Reference proteome</keyword>
<reference evidence="1 2" key="1">
    <citation type="submission" date="2018-09" db="EMBL/GenBank/DDBJ databases">
        <title>YIM PH21274 draft genome.</title>
        <authorList>
            <person name="Miao C."/>
        </authorList>
    </citation>
    <scope>NUCLEOTIDE SEQUENCE [LARGE SCALE GENOMIC DNA]</scope>
    <source>
        <strain evidence="1 2">YIM PH 21724</strain>
    </source>
</reference>
<comment type="caution">
    <text evidence="1">The sequence shown here is derived from an EMBL/GenBank/DDBJ whole genome shotgun (WGS) entry which is preliminary data.</text>
</comment>
<protein>
    <submittedName>
        <fullName evidence="1">Uncharacterized protein</fullName>
    </submittedName>
</protein>
<evidence type="ECO:0000313" key="2">
    <source>
        <dbReference type="Proteomes" id="UP000266677"/>
    </source>
</evidence>
<proteinExistence type="predicted"/>
<dbReference type="OrthoDB" id="4466740at2"/>
<organism evidence="1 2">
    <name type="scientific">Nocardia panacis</name>
    <dbReference type="NCBI Taxonomy" id="2340916"/>
    <lineage>
        <taxon>Bacteria</taxon>
        <taxon>Bacillati</taxon>
        <taxon>Actinomycetota</taxon>
        <taxon>Actinomycetes</taxon>
        <taxon>Mycobacteriales</taxon>
        <taxon>Nocardiaceae</taxon>
        <taxon>Nocardia</taxon>
    </lineage>
</organism>
<evidence type="ECO:0000313" key="1">
    <source>
        <dbReference type="EMBL" id="RJO76904.1"/>
    </source>
</evidence>
<gene>
    <name evidence="1" type="ORF">D5S18_11855</name>
</gene>